<comment type="caution">
    <text evidence="2">The sequence shown here is derived from an EMBL/GenBank/DDBJ whole genome shotgun (WGS) entry which is preliminary data.</text>
</comment>
<keyword evidence="1" id="KW-0472">Membrane</keyword>
<keyword evidence="3" id="KW-1185">Reference proteome</keyword>
<proteinExistence type="predicted"/>
<evidence type="ECO:0000256" key="1">
    <source>
        <dbReference type="SAM" id="Phobius"/>
    </source>
</evidence>
<feature type="transmembrane region" description="Helical" evidence="1">
    <location>
        <begin position="12"/>
        <end position="33"/>
    </location>
</feature>
<feature type="transmembrane region" description="Helical" evidence="1">
    <location>
        <begin position="148"/>
        <end position="169"/>
    </location>
</feature>
<dbReference type="Pfam" id="PF03988">
    <property type="entry name" value="DUF347"/>
    <property type="match status" value="4"/>
</dbReference>
<feature type="transmembrane region" description="Helical" evidence="1">
    <location>
        <begin position="238"/>
        <end position="255"/>
    </location>
</feature>
<dbReference type="Proteomes" id="UP001500893">
    <property type="component" value="Unassembled WGS sequence"/>
</dbReference>
<evidence type="ECO:0000313" key="3">
    <source>
        <dbReference type="Proteomes" id="UP001500893"/>
    </source>
</evidence>
<dbReference type="EMBL" id="BAAAVM010000163">
    <property type="protein sequence ID" value="GAA2784577.1"/>
    <property type="molecule type" value="Genomic_DNA"/>
</dbReference>
<keyword evidence="1" id="KW-0812">Transmembrane</keyword>
<sequence>MTSIARQARSGSTATGALHGALRVPGIVIAFWIAKGLSTALGEGASDYLVQAMVPQLAVVLGFAAFLVALVIQFRQGRYQAWTYWFAVAMVGIFGTMAADVLHVAVGVSYTLSSALYTVLLLAVFWLWRRTEGTLSIHSIDSPRREAFYWATVVATFAMGTALGDFTAFTLHLGYFTSAALFAVLILVPAAGYRWLRWNPVFCFWAAYVVTRPLGASIADGLGKPRAVGGLGLGDGPVALVLLALIVLVVSYLAVTKVDVQRPHKPAAAPEPAATHV</sequence>
<feature type="transmembrane region" description="Helical" evidence="1">
    <location>
        <begin position="84"/>
        <end position="102"/>
    </location>
</feature>
<feature type="transmembrane region" description="Helical" evidence="1">
    <location>
        <begin position="53"/>
        <end position="72"/>
    </location>
</feature>
<keyword evidence="1" id="KW-1133">Transmembrane helix</keyword>
<dbReference type="InterPro" id="IPR007136">
    <property type="entry name" value="DUF347"/>
</dbReference>
<feature type="transmembrane region" description="Helical" evidence="1">
    <location>
        <begin position="175"/>
        <end position="193"/>
    </location>
</feature>
<gene>
    <name evidence="2" type="ORF">GCM10010521_73640</name>
</gene>
<accession>A0ABN3V9U1</accession>
<evidence type="ECO:0000313" key="2">
    <source>
        <dbReference type="EMBL" id="GAA2784577.1"/>
    </source>
</evidence>
<feature type="transmembrane region" description="Helical" evidence="1">
    <location>
        <begin position="200"/>
        <end position="218"/>
    </location>
</feature>
<protein>
    <submittedName>
        <fullName evidence="2">Membrane protein</fullName>
    </submittedName>
</protein>
<organism evidence="2 3">
    <name type="scientific">Streptomyces rameus</name>
    <dbReference type="NCBI Taxonomy" id="68261"/>
    <lineage>
        <taxon>Bacteria</taxon>
        <taxon>Bacillati</taxon>
        <taxon>Actinomycetota</taxon>
        <taxon>Actinomycetes</taxon>
        <taxon>Kitasatosporales</taxon>
        <taxon>Streptomycetaceae</taxon>
        <taxon>Streptomyces</taxon>
    </lineage>
</organism>
<name>A0ABN3V9U1_9ACTN</name>
<dbReference type="RefSeq" id="WP_345060553.1">
    <property type="nucleotide sequence ID" value="NZ_BAAAVM010000163.1"/>
</dbReference>
<feature type="transmembrane region" description="Helical" evidence="1">
    <location>
        <begin position="108"/>
        <end position="128"/>
    </location>
</feature>
<reference evidence="2 3" key="1">
    <citation type="journal article" date="2019" name="Int. J. Syst. Evol. Microbiol.">
        <title>The Global Catalogue of Microorganisms (GCM) 10K type strain sequencing project: providing services to taxonomists for standard genome sequencing and annotation.</title>
        <authorList>
            <consortium name="The Broad Institute Genomics Platform"/>
            <consortium name="The Broad Institute Genome Sequencing Center for Infectious Disease"/>
            <person name="Wu L."/>
            <person name="Ma J."/>
        </authorList>
    </citation>
    <scope>NUCLEOTIDE SEQUENCE [LARGE SCALE GENOMIC DNA]</scope>
    <source>
        <strain evidence="2 3">JCM 11574</strain>
    </source>
</reference>